<evidence type="ECO:0000313" key="3">
    <source>
        <dbReference type="EMBL" id="DAF59874.1"/>
    </source>
</evidence>
<reference evidence="3" key="1">
    <citation type="journal article" date="2021" name="Proc. Natl. Acad. Sci. U.S.A.">
        <title>A Catalog of Tens of Thousands of Viruses from Human Metagenomes Reveals Hidden Associations with Chronic Diseases.</title>
        <authorList>
            <person name="Tisza M.J."/>
            <person name="Buck C.B."/>
        </authorList>
    </citation>
    <scope>NUCLEOTIDE SEQUENCE</scope>
    <source>
        <strain evidence="3">CtwDi18</strain>
    </source>
</reference>
<keyword evidence="1" id="KW-0175">Coiled coil</keyword>
<dbReference type="InterPro" id="IPR009636">
    <property type="entry name" value="SCAF"/>
</dbReference>
<proteinExistence type="predicted"/>
<dbReference type="EMBL" id="BK032778">
    <property type="protein sequence ID" value="DAF59874.1"/>
    <property type="molecule type" value="Genomic_DNA"/>
</dbReference>
<feature type="coiled-coil region" evidence="1">
    <location>
        <begin position="37"/>
        <end position="113"/>
    </location>
</feature>
<dbReference type="GO" id="GO:0019069">
    <property type="term" value="P:viral capsid assembly"/>
    <property type="evidence" value="ECO:0007669"/>
    <property type="project" value="InterPro"/>
</dbReference>
<name>A0A8S5TAU8_9CAUD</name>
<feature type="compositionally biased region" description="Basic and acidic residues" evidence="2">
    <location>
        <begin position="191"/>
        <end position="210"/>
    </location>
</feature>
<dbReference type="Gene3D" id="1.20.5.340">
    <property type="match status" value="1"/>
</dbReference>
<feature type="region of interest" description="Disordered" evidence="2">
    <location>
        <begin position="176"/>
        <end position="210"/>
    </location>
</feature>
<sequence length="210" mass="23573">MKNIYEILKSFGLEVPEDKKAEFDKLLNENYKTQAEVNNLNGKLTKAEGERDALQAKYNTDIAQRDTDLADLKQKLADAGTDAETLKNLQTEFDNLKTNYANAQADYQKELNKQAYEFAVKEKTNGLQFTSNSAKKAFLSDALAKNLTMDNGNILGFDDFVNAYKEQDAGAFMAEPIADEPKPPMFGSKSTKKDEPSPKADEPKERPLIW</sequence>
<accession>A0A8S5TAU8</accession>
<organism evidence="3">
    <name type="scientific">Siphoviridae sp. ctwDi18</name>
    <dbReference type="NCBI Taxonomy" id="2827970"/>
    <lineage>
        <taxon>Viruses</taxon>
        <taxon>Duplodnaviria</taxon>
        <taxon>Heunggongvirae</taxon>
        <taxon>Uroviricota</taxon>
        <taxon>Caudoviricetes</taxon>
    </lineage>
</organism>
<evidence type="ECO:0000256" key="1">
    <source>
        <dbReference type="SAM" id="Coils"/>
    </source>
</evidence>
<dbReference type="Pfam" id="PF06810">
    <property type="entry name" value="Phage_scaffold"/>
    <property type="match status" value="1"/>
</dbReference>
<protein>
    <submittedName>
        <fullName evidence="3">Minor structural protein</fullName>
    </submittedName>
</protein>
<evidence type="ECO:0000256" key="2">
    <source>
        <dbReference type="SAM" id="MobiDB-lite"/>
    </source>
</evidence>